<reference evidence="1" key="1">
    <citation type="submission" date="2021-05" db="EMBL/GenBank/DDBJ databases">
        <authorList>
            <person name="Sun Q."/>
            <person name="Inoue M."/>
        </authorList>
    </citation>
    <scope>NUCLEOTIDE SEQUENCE</scope>
    <source>
        <strain evidence="1">VKM B-3255</strain>
    </source>
</reference>
<comment type="caution">
    <text evidence="1">The sequence shown here is derived from an EMBL/GenBank/DDBJ whole genome shotgun (WGS) entry which is preliminary data.</text>
</comment>
<proteinExistence type="predicted"/>
<keyword evidence="2" id="KW-1185">Reference proteome</keyword>
<accession>A0ABS5R870</accession>
<evidence type="ECO:0000313" key="2">
    <source>
        <dbReference type="Proteomes" id="UP001166585"/>
    </source>
</evidence>
<protein>
    <submittedName>
        <fullName evidence="1">Uncharacterized protein</fullName>
    </submittedName>
</protein>
<dbReference type="RefSeq" id="WP_213755713.1">
    <property type="nucleotide sequence ID" value="NZ_JAHCQH010000017.1"/>
</dbReference>
<name>A0ABS5R870_9HYPH</name>
<organism evidence="1 2">
    <name type="scientific">Ancylobacter radicis</name>
    <dbReference type="NCBI Taxonomy" id="2836179"/>
    <lineage>
        <taxon>Bacteria</taxon>
        <taxon>Pseudomonadati</taxon>
        <taxon>Pseudomonadota</taxon>
        <taxon>Alphaproteobacteria</taxon>
        <taxon>Hyphomicrobiales</taxon>
        <taxon>Xanthobacteraceae</taxon>
        <taxon>Ancylobacter</taxon>
    </lineage>
</organism>
<sequence>MPASHSELPAFLKTIDTLIAAGNYKEVAETYTAFVTEHPTTSYLASEPIPFKVNAHLSTKYGSSATTTFTLRNTTWTSDVKSALKAGGDAFASLLAKYDAEVAEIAQSVKKVA</sequence>
<evidence type="ECO:0000313" key="1">
    <source>
        <dbReference type="EMBL" id="MBS9477866.1"/>
    </source>
</evidence>
<gene>
    <name evidence="1" type="ORF">KIP89_12200</name>
</gene>
<dbReference type="EMBL" id="JAHCQH010000017">
    <property type="protein sequence ID" value="MBS9477866.1"/>
    <property type="molecule type" value="Genomic_DNA"/>
</dbReference>
<dbReference type="Proteomes" id="UP001166585">
    <property type="component" value="Unassembled WGS sequence"/>
</dbReference>